<keyword evidence="1" id="KW-0131">Cell cycle</keyword>
<accession>A0A803MK49</accession>
<keyword evidence="1" id="KW-0132">Cell division</keyword>
<dbReference type="PANTHER" id="PTHR35730:SF2">
    <property type="entry name" value="KINETOCHORE PROTEIN SPC24 HOMOLOG-RELATED"/>
    <property type="match status" value="1"/>
</dbReference>
<dbReference type="EnsemblPlants" id="AUR62030782-RA">
    <property type="protein sequence ID" value="AUR62030782-RA:cds"/>
    <property type="gene ID" value="AUR62030782"/>
</dbReference>
<dbReference type="OMA" id="QWASIDE"/>
<evidence type="ECO:0000313" key="4">
    <source>
        <dbReference type="Proteomes" id="UP000596660"/>
    </source>
</evidence>
<keyword evidence="1" id="KW-0137">Centromere</keyword>
<dbReference type="Pfam" id="PF08286">
    <property type="entry name" value="Spc24"/>
    <property type="match status" value="1"/>
</dbReference>
<reference evidence="3" key="2">
    <citation type="submission" date="2021-03" db="UniProtKB">
        <authorList>
            <consortium name="EnsemblPlants"/>
        </authorList>
    </citation>
    <scope>IDENTIFICATION</scope>
</reference>
<sequence length="152" mass="17629">MVDNSPQIDINQLLSYCDDLVGVLRDKRDFNLLTQCVQQSKSIQSSSDSDFNTTQIAISVIVDKINELDHQRLSLEEQSQRLKKLEDEHEKEQRKLSFYASVTKIIPDLENPSKISGHIIDRDKKAVEKFEFDPLQEDAFDICNKTWKMINL</sequence>
<evidence type="ECO:0000256" key="1">
    <source>
        <dbReference type="RuleBase" id="RU368011"/>
    </source>
</evidence>
<comment type="similarity">
    <text evidence="1">Belongs to the SPC24 family.</text>
</comment>
<dbReference type="GO" id="GO:0051983">
    <property type="term" value="P:regulation of chromosome segregation"/>
    <property type="evidence" value="ECO:0007669"/>
    <property type="project" value="InterPro"/>
</dbReference>
<keyword evidence="1" id="KW-0539">Nucleus</keyword>
<dbReference type="AlphaFoldDB" id="A0A803MK49"/>
<protein>
    <recommendedName>
        <fullName evidence="1">Kinetochore protein Spc24</fullName>
    </recommendedName>
</protein>
<proteinExistence type="inferred from homology"/>
<dbReference type="Gene3D" id="3.30.160.570">
    <property type="entry name" value="Ncd80 complex, Spc24 subunit"/>
    <property type="match status" value="1"/>
</dbReference>
<dbReference type="PANTHER" id="PTHR35730">
    <property type="entry name" value="KINETOCHORE PROTEIN SPC24 HOMOLOG-RELATED"/>
    <property type="match status" value="1"/>
</dbReference>
<keyword evidence="1" id="KW-0995">Kinetochore</keyword>
<dbReference type="Proteomes" id="UP000596660">
    <property type="component" value="Unplaced"/>
</dbReference>
<dbReference type="GO" id="GO:0005634">
    <property type="term" value="C:nucleus"/>
    <property type="evidence" value="ECO:0007669"/>
    <property type="project" value="UniProtKB-SubCell"/>
</dbReference>
<keyword evidence="1" id="KW-0498">Mitosis</keyword>
<reference evidence="3" key="1">
    <citation type="journal article" date="2017" name="Nature">
        <title>The genome of Chenopodium quinoa.</title>
        <authorList>
            <person name="Jarvis D.E."/>
            <person name="Ho Y.S."/>
            <person name="Lightfoot D.J."/>
            <person name="Schmoeckel S.M."/>
            <person name="Li B."/>
            <person name="Borm T.J.A."/>
            <person name="Ohyanagi H."/>
            <person name="Mineta K."/>
            <person name="Michell C.T."/>
            <person name="Saber N."/>
            <person name="Kharbatia N.M."/>
            <person name="Rupper R.R."/>
            <person name="Sharp A.R."/>
            <person name="Dally N."/>
            <person name="Boughton B.A."/>
            <person name="Woo Y.H."/>
            <person name="Gao G."/>
            <person name="Schijlen E.G.W.M."/>
            <person name="Guo X."/>
            <person name="Momin A.A."/>
            <person name="Negrao S."/>
            <person name="Al-Babili S."/>
            <person name="Gehring C."/>
            <person name="Roessner U."/>
            <person name="Jung C."/>
            <person name="Murphy K."/>
            <person name="Arold S.T."/>
            <person name="Gojobori T."/>
            <person name="van der Linden C.G."/>
            <person name="van Loo E.N."/>
            <person name="Jellen E.N."/>
            <person name="Maughan P.J."/>
            <person name="Tester M."/>
        </authorList>
    </citation>
    <scope>NUCLEOTIDE SEQUENCE [LARGE SCALE GENOMIC DNA]</scope>
    <source>
        <strain evidence="3">cv. PI 614886</strain>
    </source>
</reference>
<comment type="function">
    <text evidence="1">Acts as a component of the essential kinetochore-associated NDC80 complex, which is required for chromosome segregation and spindle checkpoint activity.</text>
</comment>
<comment type="subcellular location">
    <subcellularLocation>
        <location evidence="1">Nucleus</location>
    </subcellularLocation>
    <subcellularLocation>
        <location evidence="1">Chromosome</location>
        <location evidence="1">Centromere</location>
        <location evidence="1">Kinetochore</location>
    </subcellularLocation>
</comment>
<dbReference type="InterPro" id="IPR044951">
    <property type="entry name" value="SPC24-like"/>
</dbReference>
<keyword evidence="2" id="KW-0175">Coiled coil</keyword>
<name>A0A803MK49_CHEQI</name>
<dbReference type="InterPro" id="IPR013252">
    <property type="entry name" value="Ndc80_Spc24"/>
</dbReference>
<dbReference type="GO" id="GO:0000776">
    <property type="term" value="C:kinetochore"/>
    <property type="evidence" value="ECO:0007669"/>
    <property type="project" value="UniProtKB-KW"/>
</dbReference>
<dbReference type="Gramene" id="AUR62030782-RA">
    <property type="protein sequence ID" value="AUR62030782-RA:cds"/>
    <property type="gene ID" value="AUR62030782"/>
</dbReference>
<evidence type="ECO:0000313" key="3">
    <source>
        <dbReference type="EnsemblPlants" id="AUR62030782-RA:cds"/>
    </source>
</evidence>
<evidence type="ECO:0000256" key="2">
    <source>
        <dbReference type="SAM" id="Coils"/>
    </source>
</evidence>
<feature type="coiled-coil region" evidence="2">
    <location>
        <begin position="65"/>
        <end position="102"/>
    </location>
</feature>
<keyword evidence="1" id="KW-0158">Chromosome</keyword>
<keyword evidence="4" id="KW-1185">Reference proteome</keyword>
<organism evidence="3 4">
    <name type="scientific">Chenopodium quinoa</name>
    <name type="common">Quinoa</name>
    <dbReference type="NCBI Taxonomy" id="63459"/>
    <lineage>
        <taxon>Eukaryota</taxon>
        <taxon>Viridiplantae</taxon>
        <taxon>Streptophyta</taxon>
        <taxon>Embryophyta</taxon>
        <taxon>Tracheophyta</taxon>
        <taxon>Spermatophyta</taxon>
        <taxon>Magnoliopsida</taxon>
        <taxon>eudicotyledons</taxon>
        <taxon>Gunneridae</taxon>
        <taxon>Pentapetalae</taxon>
        <taxon>Caryophyllales</taxon>
        <taxon>Chenopodiaceae</taxon>
        <taxon>Chenopodioideae</taxon>
        <taxon>Atripliceae</taxon>
        <taxon>Chenopodium</taxon>
    </lineage>
</organism>
<comment type="subunit">
    <text evidence="1">Component of the NDC80 complex.</text>
</comment>
<dbReference type="GO" id="GO:0051301">
    <property type="term" value="P:cell division"/>
    <property type="evidence" value="ECO:0007669"/>
    <property type="project" value="UniProtKB-UniRule"/>
</dbReference>